<dbReference type="RefSeq" id="WP_131016343.1">
    <property type="nucleotide sequence ID" value="NZ_SIRE01000020.1"/>
</dbReference>
<evidence type="ECO:0000259" key="3">
    <source>
        <dbReference type="Pfam" id="PF22807"/>
    </source>
</evidence>
<feature type="signal peptide" evidence="2">
    <location>
        <begin position="1"/>
        <end position="25"/>
    </location>
</feature>
<feature type="chain" id="PRO_5020352290" evidence="2">
    <location>
        <begin position="26"/>
        <end position="402"/>
    </location>
</feature>
<keyword evidence="2" id="KW-0732">Signal</keyword>
<dbReference type="Proteomes" id="UP000293142">
    <property type="component" value="Unassembled WGS sequence"/>
</dbReference>
<dbReference type="PANTHER" id="PTHR33546">
    <property type="entry name" value="LARGE, MULTIFUNCTIONAL SECRETED PROTEIN-RELATED"/>
    <property type="match status" value="1"/>
</dbReference>
<evidence type="ECO:0000256" key="2">
    <source>
        <dbReference type="SAM" id="SignalP"/>
    </source>
</evidence>
<dbReference type="PANTHER" id="PTHR33546:SF1">
    <property type="entry name" value="LARGE, MULTIFUNCTIONAL SECRETED PROTEIN"/>
    <property type="match status" value="1"/>
</dbReference>
<dbReference type="EMBL" id="SIRE01000020">
    <property type="protein sequence ID" value="TBL73938.1"/>
    <property type="molecule type" value="Genomic_DNA"/>
</dbReference>
<gene>
    <name evidence="4" type="ORF">EYB31_25905</name>
</gene>
<evidence type="ECO:0000313" key="5">
    <source>
        <dbReference type="Proteomes" id="UP000293142"/>
    </source>
</evidence>
<proteinExistence type="predicted"/>
<dbReference type="OrthoDB" id="9770043at2"/>
<sequence length="402" mass="42889">MMQTFYSLLMLTMLLLTACSGPQQANPTKEAASLETPPAPAQAPAPVSALVPAAVQVPARYQSAYPGGDRKLQLPPGFTIQVFAAGLQGPRHMAIGPDGAVYVAEMSANRVSRLADADGDGVADSSEIYASNMERAHGVEWHQGALYVGAIDGIYRFDGKGVRGEKLVDLPASGSHITRTVRFGQDGRMYVTIGSTCNVCKEEDAHRAAMWVYNADGSGGRLFARGLRNTVDFAFHPQTGAIFGADNGRDSLGDDLPPEELNLIRDGGDYGWPVCHGGQISDPQFGQPDSCSTTVAPALKMQAHSAPLGVQFYSGTQFPAAYQGRLFITFHGSWNRSERTGYKVVSVPFQNGEPSGQPEDFLTGWLTGSGAWGRPVGVLRTPDGALLISDDQGGVIYRVSYQ</sequence>
<accession>A0A4Q9DK44</accession>
<dbReference type="Gene3D" id="2.120.10.30">
    <property type="entry name" value="TolB, C-terminal domain"/>
    <property type="match status" value="1"/>
</dbReference>
<dbReference type="SUPFAM" id="SSF50952">
    <property type="entry name" value="Soluble quinoprotein glucose dehydrogenase"/>
    <property type="match status" value="1"/>
</dbReference>
<reference evidence="4 5" key="1">
    <citation type="submission" date="2019-02" db="EMBL/GenBank/DDBJ databases">
        <title>Paenibacillus sp. nov., isolated from surface-sterilized tissue of Thalictrum simplex L.</title>
        <authorList>
            <person name="Tuo L."/>
        </authorList>
    </citation>
    <scope>NUCLEOTIDE SEQUENCE [LARGE SCALE GENOMIC DNA]</scope>
    <source>
        <strain evidence="4 5">N2SHLJ1</strain>
    </source>
</reference>
<name>A0A4Q9DK44_9BACL</name>
<dbReference type="InterPro" id="IPR011041">
    <property type="entry name" value="Quinoprot_gluc/sorb_DH_b-prop"/>
</dbReference>
<dbReference type="InterPro" id="IPR054539">
    <property type="entry name" value="Beta-prop_PDH"/>
</dbReference>
<organism evidence="4 5">
    <name type="scientific">Paenibacillus thalictri</name>
    <dbReference type="NCBI Taxonomy" id="2527873"/>
    <lineage>
        <taxon>Bacteria</taxon>
        <taxon>Bacillati</taxon>
        <taxon>Bacillota</taxon>
        <taxon>Bacilli</taxon>
        <taxon>Bacillales</taxon>
        <taxon>Paenibacillaceae</taxon>
        <taxon>Paenibacillus</taxon>
    </lineage>
</organism>
<evidence type="ECO:0000256" key="1">
    <source>
        <dbReference type="SAM" id="MobiDB-lite"/>
    </source>
</evidence>
<evidence type="ECO:0000313" key="4">
    <source>
        <dbReference type="EMBL" id="TBL73938.1"/>
    </source>
</evidence>
<dbReference type="AlphaFoldDB" id="A0A4Q9DK44"/>
<comment type="caution">
    <text evidence="4">The sequence shown here is derived from an EMBL/GenBank/DDBJ whole genome shotgun (WGS) entry which is preliminary data.</text>
</comment>
<dbReference type="InterPro" id="IPR011042">
    <property type="entry name" value="6-blade_b-propeller_TolB-like"/>
</dbReference>
<dbReference type="Pfam" id="PF22807">
    <property type="entry name" value="TrAA12"/>
    <property type="match status" value="1"/>
</dbReference>
<keyword evidence="5" id="KW-1185">Reference proteome</keyword>
<feature type="domain" description="Pyrroloquinoline quinone-dependent pyranose dehydrogenase beta-propeller" evidence="3">
    <location>
        <begin position="73"/>
        <end position="400"/>
    </location>
</feature>
<feature type="region of interest" description="Disordered" evidence="1">
    <location>
        <begin position="25"/>
        <end position="45"/>
    </location>
</feature>
<protein>
    <submittedName>
        <fullName evidence="4">Sorbosone dehydrogenase family protein</fullName>
    </submittedName>
</protein>